<organism evidence="3 4">
    <name type="scientific">Candidatus Venteria ishoeyi</name>
    <dbReference type="NCBI Taxonomy" id="1899563"/>
    <lineage>
        <taxon>Bacteria</taxon>
        <taxon>Pseudomonadati</taxon>
        <taxon>Pseudomonadota</taxon>
        <taxon>Gammaproteobacteria</taxon>
        <taxon>Thiotrichales</taxon>
        <taxon>Thiotrichaceae</taxon>
        <taxon>Venteria</taxon>
    </lineage>
</organism>
<keyword evidence="1" id="KW-0732">Signal</keyword>
<dbReference type="Gene3D" id="1.20.1270.390">
    <property type="match status" value="1"/>
</dbReference>
<dbReference type="Pfam" id="PF14346">
    <property type="entry name" value="DUF4398"/>
    <property type="match status" value="1"/>
</dbReference>
<dbReference type="PROSITE" id="PS51257">
    <property type="entry name" value="PROKAR_LIPOPROTEIN"/>
    <property type="match status" value="1"/>
</dbReference>
<dbReference type="EMBL" id="FMSV02000529">
    <property type="protein sequence ID" value="SEH07365.1"/>
    <property type="molecule type" value="Genomic_DNA"/>
</dbReference>
<dbReference type="RefSeq" id="WP_103921026.1">
    <property type="nucleotide sequence ID" value="NZ_FMSV02000529.1"/>
</dbReference>
<sequence length="123" mass="13034">MMKKSITSLGLLLSTLLLVACSSIPKPVAELASAQTLIESAETSEAGSYAPVELDRAKGKLQRAKAAVDRRDYKTATQLANEAQADAKLAATKATAARVQQSAKEMDATVKGMANELERAQQQ</sequence>
<dbReference type="InterPro" id="IPR025511">
    <property type="entry name" value="DUF4398"/>
</dbReference>
<name>A0A1H6FEB8_9GAMM</name>
<reference evidence="3 4" key="1">
    <citation type="submission" date="2016-10" db="EMBL/GenBank/DDBJ databases">
        <authorList>
            <person name="de Groot N.N."/>
        </authorList>
    </citation>
    <scope>NUCLEOTIDE SEQUENCE [LARGE SCALE GENOMIC DNA]</scope>
    <source>
        <strain evidence="3">MBHS1</strain>
    </source>
</reference>
<evidence type="ECO:0000313" key="4">
    <source>
        <dbReference type="Proteomes" id="UP000236724"/>
    </source>
</evidence>
<proteinExistence type="predicted"/>
<feature type="signal peptide" evidence="1">
    <location>
        <begin position="1"/>
        <end position="19"/>
    </location>
</feature>
<evidence type="ECO:0000313" key="3">
    <source>
        <dbReference type="EMBL" id="SEH07365.1"/>
    </source>
</evidence>
<feature type="domain" description="DUF4398" evidence="2">
    <location>
        <begin position="29"/>
        <end position="105"/>
    </location>
</feature>
<protein>
    <recommendedName>
        <fullName evidence="2">DUF4398 domain-containing protein</fullName>
    </recommendedName>
</protein>
<evidence type="ECO:0000256" key="1">
    <source>
        <dbReference type="SAM" id="SignalP"/>
    </source>
</evidence>
<dbReference type="AlphaFoldDB" id="A0A1H6FEB8"/>
<accession>A0A1H6FEB8</accession>
<dbReference type="OrthoDB" id="9968605at2"/>
<gene>
    <name evidence="3" type="ORF">MBHS_03240</name>
</gene>
<feature type="chain" id="PRO_5014712164" description="DUF4398 domain-containing protein" evidence="1">
    <location>
        <begin position="20"/>
        <end position="123"/>
    </location>
</feature>
<evidence type="ECO:0000259" key="2">
    <source>
        <dbReference type="Pfam" id="PF14346"/>
    </source>
</evidence>
<dbReference type="Proteomes" id="UP000236724">
    <property type="component" value="Unassembled WGS sequence"/>
</dbReference>
<keyword evidence="4" id="KW-1185">Reference proteome</keyword>